<dbReference type="VEuPathDB" id="MicrosporidiaDB:DI09_57p100"/>
<sequence>MALQVASNYSSVISIPLVKRKLARFPDSVHAQFKIYVDLAKQPEAFTWMMRKYLFVQHTGACEDAIAIMTRNLYTLFCIEFQGYTDQE</sequence>
<dbReference type="HOGENOM" id="CLU_2469585_0_0_1"/>
<dbReference type="GeneID" id="25260354"/>
<dbReference type="AlphaFoldDB" id="A0A098VP69"/>
<gene>
    <name evidence="1" type="ORF">DI09_57p100</name>
</gene>
<proteinExistence type="predicted"/>
<accession>A0A098VP69</accession>
<name>A0A098VP69_9MICR</name>
<dbReference type="EMBL" id="JMKJ01000532">
    <property type="protein sequence ID" value="KGG50755.1"/>
    <property type="molecule type" value="Genomic_DNA"/>
</dbReference>
<comment type="caution">
    <text evidence="1">The sequence shown here is derived from an EMBL/GenBank/DDBJ whole genome shotgun (WGS) entry which is preliminary data.</text>
</comment>
<keyword evidence="2" id="KW-1185">Reference proteome</keyword>
<evidence type="ECO:0000313" key="1">
    <source>
        <dbReference type="EMBL" id="KGG50755.1"/>
    </source>
</evidence>
<evidence type="ECO:0000313" key="2">
    <source>
        <dbReference type="Proteomes" id="UP000029725"/>
    </source>
</evidence>
<protein>
    <submittedName>
        <fullName evidence="1">Uncharacterized protein</fullName>
    </submittedName>
</protein>
<dbReference type="RefSeq" id="XP_013237182.1">
    <property type="nucleotide sequence ID" value="XM_013381728.1"/>
</dbReference>
<reference evidence="1 2" key="1">
    <citation type="submission" date="2014-04" db="EMBL/GenBank/DDBJ databases">
        <title>A new species of microsporidia sheds light on the evolution of extreme parasitism.</title>
        <authorList>
            <person name="Haag K.L."/>
            <person name="James T.Y."/>
            <person name="Larsson R."/>
            <person name="Schaer T.M."/>
            <person name="Refardt D."/>
            <person name="Pombert J.-F."/>
            <person name="Ebert D."/>
        </authorList>
    </citation>
    <scope>NUCLEOTIDE SEQUENCE [LARGE SCALE GENOMIC DNA]</scope>
    <source>
        <strain evidence="1 2">UGP3</strain>
        <tissue evidence="1">Spores</tissue>
    </source>
</reference>
<dbReference type="Proteomes" id="UP000029725">
    <property type="component" value="Unassembled WGS sequence"/>
</dbReference>
<organism evidence="1 2">
    <name type="scientific">Mitosporidium daphniae</name>
    <dbReference type="NCBI Taxonomy" id="1485682"/>
    <lineage>
        <taxon>Eukaryota</taxon>
        <taxon>Fungi</taxon>
        <taxon>Fungi incertae sedis</taxon>
        <taxon>Microsporidia</taxon>
        <taxon>Mitosporidium</taxon>
    </lineage>
</organism>